<dbReference type="InterPro" id="IPR028082">
    <property type="entry name" value="Peripla_BP_I"/>
</dbReference>
<dbReference type="PROSITE" id="PS50949">
    <property type="entry name" value="HTH_GNTR"/>
    <property type="match status" value="1"/>
</dbReference>
<dbReference type="InterPro" id="IPR000524">
    <property type="entry name" value="Tscrpt_reg_HTH_GntR"/>
</dbReference>
<evidence type="ECO:0000313" key="7">
    <source>
        <dbReference type="Proteomes" id="UP001214250"/>
    </source>
</evidence>
<evidence type="ECO:0000256" key="4">
    <source>
        <dbReference type="ARBA" id="ARBA00023163"/>
    </source>
</evidence>
<evidence type="ECO:0000256" key="2">
    <source>
        <dbReference type="ARBA" id="ARBA00023015"/>
    </source>
</evidence>
<keyword evidence="3" id="KW-0238">DNA-binding</keyword>
<evidence type="ECO:0000259" key="5">
    <source>
        <dbReference type="PROSITE" id="PS50949"/>
    </source>
</evidence>
<dbReference type="InterPro" id="IPR036390">
    <property type="entry name" value="WH_DNA-bd_sf"/>
</dbReference>
<evidence type="ECO:0000256" key="3">
    <source>
        <dbReference type="ARBA" id="ARBA00023125"/>
    </source>
</evidence>
<dbReference type="CDD" id="cd07377">
    <property type="entry name" value="WHTH_GntR"/>
    <property type="match status" value="1"/>
</dbReference>
<organism evidence="6 7">
    <name type="scientific">Lentisphaera profundi</name>
    <dbReference type="NCBI Taxonomy" id="1658616"/>
    <lineage>
        <taxon>Bacteria</taxon>
        <taxon>Pseudomonadati</taxon>
        <taxon>Lentisphaerota</taxon>
        <taxon>Lentisphaeria</taxon>
        <taxon>Lentisphaerales</taxon>
        <taxon>Lentisphaeraceae</taxon>
        <taxon>Lentisphaera</taxon>
    </lineage>
</organism>
<dbReference type="Gene3D" id="3.40.50.2300">
    <property type="match status" value="2"/>
</dbReference>
<dbReference type="InterPro" id="IPR046335">
    <property type="entry name" value="LacI/GalR-like_sensor"/>
</dbReference>
<reference evidence="6 7" key="1">
    <citation type="submission" date="2023-02" db="EMBL/GenBank/DDBJ databases">
        <title>Genome sequence of Lentisphaera profundi SAORIC-696.</title>
        <authorList>
            <person name="Kim e."/>
            <person name="Cho J.-C."/>
            <person name="Choi A."/>
            <person name="Kang I."/>
        </authorList>
    </citation>
    <scope>NUCLEOTIDE SEQUENCE [LARGE SCALE GENOMIC DNA]</scope>
    <source>
        <strain evidence="6 7">SAORIC-696</strain>
    </source>
</reference>
<keyword evidence="1" id="KW-0678">Repressor</keyword>
<dbReference type="InterPro" id="IPR036388">
    <property type="entry name" value="WH-like_DNA-bd_sf"/>
</dbReference>
<dbReference type="SMART" id="SM00345">
    <property type="entry name" value="HTH_GNTR"/>
    <property type="match status" value="1"/>
</dbReference>
<keyword evidence="2" id="KW-0805">Transcription regulation</keyword>
<sequence>MSKDSELARGRGKKTFLYRQFADIIRKEIEDGKYLPGERLPSMDDLSVRYNLNKITVRRSLQELADAGLLYSVPAQGTFVSEFSGATKLSETAQSSDILNIGLISNVLIPGSTGPYHMSVLEGIRSEIGRHDANFILLPAPGSRERKEILKMIHGANLSGVIYMGPVPQSFLEQLIKDGPPSIVVDYHFHGLAADVVQADNREGGFIALKALIDKGCKKIAIIAGDREQSATHDRLDGVKAALNAFGIGVDTVPVEYSDFQINGGYEAMSKLASDMPDGVFCMNDEMALGACRFLKESLGDNFIDKVSVVGFDDINWAPLVHPALSTVSIDKEAMGRIIAKRLFERIENPEIPRCVTLMPPSFISRETL</sequence>
<dbReference type="SUPFAM" id="SSF53822">
    <property type="entry name" value="Periplasmic binding protein-like I"/>
    <property type="match status" value="1"/>
</dbReference>
<keyword evidence="4" id="KW-0804">Transcription</keyword>
<feature type="domain" description="HTH gntR-type" evidence="5">
    <location>
        <begin position="15"/>
        <end position="83"/>
    </location>
</feature>
<dbReference type="Proteomes" id="UP001214250">
    <property type="component" value="Chromosome 1"/>
</dbReference>
<dbReference type="Pfam" id="PF00392">
    <property type="entry name" value="GntR"/>
    <property type="match status" value="1"/>
</dbReference>
<keyword evidence="7" id="KW-1185">Reference proteome</keyword>
<accession>A0ABY7VRI3</accession>
<evidence type="ECO:0000256" key="1">
    <source>
        <dbReference type="ARBA" id="ARBA00022491"/>
    </source>
</evidence>
<dbReference type="PANTHER" id="PTHR30146">
    <property type="entry name" value="LACI-RELATED TRANSCRIPTIONAL REPRESSOR"/>
    <property type="match status" value="1"/>
</dbReference>
<dbReference type="EMBL" id="CP117811">
    <property type="protein sequence ID" value="WDE95394.1"/>
    <property type="molecule type" value="Genomic_DNA"/>
</dbReference>
<dbReference type="CDD" id="cd06267">
    <property type="entry name" value="PBP1_LacI_sugar_binding-like"/>
    <property type="match status" value="1"/>
</dbReference>
<dbReference type="SUPFAM" id="SSF46785">
    <property type="entry name" value="Winged helix' DNA-binding domain"/>
    <property type="match status" value="1"/>
</dbReference>
<dbReference type="RefSeq" id="WP_274148912.1">
    <property type="nucleotide sequence ID" value="NZ_CP117811.1"/>
</dbReference>
<dbReference type="PANTHER" id="PTHR30146:SF148">
    <property type="entry name" value="HTH-TYPE TRANSCRIPTIONAL REPRESSOR PURR-RELATED"/>
    <property type="match status" value="1"/>
</dbReference>
<evidence type="ECO:0000313" key="6">
    <source>
        <dbReference type="EMBL" id="WDE95394.1"/>
    </source>
</evidence>
<proteinExistence type="predicted"/>
<gene>
    <name evidence="6" type="ORF">PQO03_06645</name>
</gene>
<protein>
    <submittedName>
        <fullName evidence="6">GntR family transcriptional regulator</fullName>
    </submittedName>
</protein>
<dbReference type="Pfam" id="PF13377">
    <property type="entry name" value="Peripla_BP_3"/>
    <property type="match status" value="1"/>
</dbReference>
<name>A0ABY7VRI3_9BACT</name>
<dbReference type="Gene3D" id="1.10.10.10">
    <property type="entry name" value="Winged helix-like DNA-binding domain superfamily/Winged helix DNA-binding domain"/>
    <property type="match status" value="1"/>
</dbReference>